<name>A0AA96WGW7_9CYAN</name>
<protein>
    <submittedName>
        <fullName evidence="2">Uncharacterized protein</fullName>
    </submittedName>
</protein>
<evidence type="ECO:0000313" key="2">
    <source>
        <dbReference type="EMBL" id="WNZ24850.1"/>
    </source>
</evidence>
<dbReference type="AlphaFoldDB" id="A0AA96WGW7"/>
<dbReference type="RefSeq" id="WP_316430847.1">
    <property type="nucleotide sequence ID" value="NZ_CP053586.1"/>
</dbReference>
<accession>A0AA96WGW7</accession>
<evidence type="ECO:0000256" key="1">
    <source>
        <dbReference type="SAM" id="Coils"/>
    </source>
</evidence>
<proteinExistence type="predicted"/>
<reference evidence="2" key="1">
    <citation type="submission" date="2020-05" db="EMBL/GenBank/DDBJ databases">
        <authorList>
            <person name="Zhu T."/>
            <person name="Keshari N."/>
            <person name="Lu X."/>
        </authorList>
    </citation>
    <scope>NUCLEOTIDE SEQUENCE</scope>
    <source>
        <strain evidence="2">NK1-12</strain>
    </source>
</reference>
<organism evidence="2">
    <name type="scientific">Leptolyngbya sp. NK1-12</name>
    <dbReference type="NCBI Taxonomy" id="2547451"/>
    <lineage>
        <taxon>Bacteria</taxon>
        <taxon>Bacillati</taxon>
        <taxon>Cyanobacteriota</taxon>
        <taxon>Cyanophyceae</taxon>
        <taxon>Leptolyngbyales</taxon>
        <taxon>Leptolyngbyaceae</taxon>
        <taxon>Leptolyngbya group</taxon>
        <taxon>Leptolyngbya</taxon>
    </lineage>
</organism>
<feature type="coiled-coil region" evidence="1">
    <location>
        <begin position="22"/>
        <end position="49"/>
    </location>
</feature>
<dbReference type="EMBL" id="CP053586">
    <property type="protein sequence ID" value="WNZ24850.1"/>
    <property type="molecule type" value="Genomic_DNA"/>
</dbReference>
<gene>
    <name evidence="2" type="ORF">HJG54_19685</name>
</gene>
<keyword evidence="1" id="KW-0175">Coiled coil</keyword>
<sequence length="105" mass="11825">MIELIAASIGILTGVTTVLTTLSKLQCVLARLEIRDLELKEEIRKLQLQFDHATDQMELLTNGLKERIEHVNTRLSGQVKETGATIYAIEAFLQKNTTYERRGPA</sequence>